<dbReference type="NCBIfam" id="NF041638">
    <property type="entry name" value="QRL_CxxC_CxxC"/>
    <property type="match status" value="1"/>
</dbReference>
<sequence>MVELPDGRREFGWIANGLPTFPFGLAPKGLATRRQLRAAGLCPGGHGIVAQLVWRRGKAWAGLYDVNQAKPKRVPTLAQRRALAAAMAARRRCTRCGSDAGYCLPRPRICWNCTTTAAQAA</sequence>
<accession>A0A5M7CD98</accession>
<organism evidence="1 2">
    <name type="scientific">Saccharopolyspora hirsuta</name>
    <dbReference type="NCBI Taxonomy" id="1837"/>
    <lineage>
        <taxon>Bacteria</taxon>
        <taxon>Bacillati</taxon>
        <taxon>Actinomycetota</taxon>
        <taxon>Actinomycetes</taxon>
        <taxon>Pseudonocardiales</taxon>
        <taxon>Pseudonocardiaceae</taxon>
        <taxon>Saccharopolyspora</taxon>
    </lineage>
</organism>
<dbReference type="AlphaFoldDB" id="A0A5M7CD98"/>
<reference evidence="1 2" key="1">
    <citation type="submission" date="2019-09" db="EMBL/GenBank/DDBJ databases">
        <title>Draft genome sequence of the thermophilic Saccharopolyspora hirsuta VKM Ac-666T.</title>
        <authorList>
            <person name="Lobastova T.G."/>
            <person name="Fokina V."/>
            <person name="Bragin E.Y."/>
            <person name="Shtratnikova V.Y."/>
            <person name="Starodumova I.P."/>
            <person name="Tarlachkov S.V."/>
            <person name="Donova M.V."/>
        </authorList>
    </citation>
    <scope>NUCLEOTIDE SEQUENCE [LARGE SCALE GENOMIC DNA]</scope>
    <source>
        <strain evidence="1 2">VKM Ac-666</strain>
    </source>
</reference>
<dbReference type="EMBL" id="VWPH01000003">
    <property type="protein sequence ID" value="KAA5836395.1"/>
    <property type="molecule type" value="Genomic_DNA"/>
</dbReference>
<dbReference type="InterPro" id="IPR048142">
    <property type="entry name" value="QRL_CxxC_CxxC"/>
</dbReference>
<evidence type="ECO:0000313" key="2">
    <source>
        <dbReference type="Proteomes" id="UP000323946"/>
    </source>
</evidence>
<comment type="caution">
    <text evidence="1">The sequence shown here is derived from an EMBL/GenBank/DDBJ whole genome shotgun (WGS) entry which is preliminary data.</text>
</comment>
<dbReference type="OrthoDB" id="4553528at2"/>
<gene>
    <name evidence="1" type="ORF">F1721_06930</name>
</gene>
<protein>
    <submittedName>
        <fullName evidence="1">Uncharacterized protein</fullName>
    </submittedName>
</protein>
<dbReference type="Proteomes" id="UP000323946">
    <property type="component" value="Unassembled WGS sequence"/>
</dbReference>
<proteinExistence type="predicted"/>
<evidence type="ECO:0000313" key="1">
    <source>
        <dbReference type="EMBL" id="KAA5836395.1"/>
    </source>
</evidence>
<name>A0A5M7CD98_SACHI</name>
<keyword evidence="2" id="KW-1185">Reference proteome</keyword>